<protein>
    <submittedName>
        <fullName evidence="3">Putative oxidoreductase YhhX</fullName>
        <ecNumber evidence="3">1.-.-.-</ecNumber>
    </submittedName>
</protein>
<dbReference type="Gene3D" id="3.30.360.10">
    <property type="entry name" value="Dihydrodipicolinate Reductase, domain 2"/>
    <property type="match status" value="1"/>
</dbReference>
<dbReference type="AlphaFoldDB" id="A0A517TES9"/>
<dbReference type="RefSeq" id="WP_145266351.1">
    <property type="nucleotide sequence ID" value="NZ_CP036316.1"/>
</dbReference>
<dbReference type="Proteomes" id="UP000319976">
    <property type="component" value="Chromosome"/>
</dbReference>
<dbReference type="OrthoDB" id="9776544at2"/>
<sequence length="394" mass="42872">MQRRTFLSTSLAAATTPIWAHAFEKKPDRTVGVIGHTGRGNYGHGLGRVWTMIPGIHVVAVADADPEGLSKKRQELNVERGFADYREMLDTMRPEFVSVAPRHVDQHFDMVKAAIESGAKGVYVEKPFCRSPEEADQLLELSEQQGTKIAVAHRNRYHPVLPVIEDLLARGAVGRILEMRGRGVGDHRGGSQDLWVLGSHVMNLFNYFGGEPVSCSGILLKDRKPVIKSDIQDGAEGLGPLGGNAAHARYEMANGFSAFYDTIANEGTARKGFGITILGSAGVILLRIDQNPFAYLIPGNPFDPAVKSRDWIPISTSGVGKPEERPKEVAAVANHVAAVTDLIDAVDNSREPKCSGADAALTVEMICGVFESHRHGGQRIEFPLKVRENPLNLM</sequence>
<dbReference type="Gene3D" id="3.40.50.720">
    <property type="entry name" value="NAD(P)-binding Rossmann-like Domain"/>
    <property type="match status" value="1"/>
</dbReference>
<dbReference type="PANTHER" id="PTHR43818">
    <property type="entry name" value="BCDNA.GH03377"/>
    <property type="match status" value="1"/>
</dbReference>
<evidence type="ECO:0000313" key="4">
    <source>
        <dbReference type="Proteomes" id="UP000319976"/>
    </source>
</evidence>
<accession>A0A517TES9</accession>
<dbReference type="PANTHER" id="PTHR43818:SF11">
    <property type="entry name" value="BCDNA.GH03377"/>
    <property type="match status" value="1"/>
</dbReference>
<organism evidence="3 4">
    <name type="scientific">Calycomorphotria hydatis</name>
    <dbReference type="NCBI Taxonomy" id="2528027"/>
    <lineage>
        <taxon>Bacteria</taxon>
        <taxon>Pseudomonadati</taxon>
        <taxon>Planctomycetota</taxon>
        <taxon>Planctomycetia</taxon>
        <taxon>Planctomycetales</taxon>
        <taxon>Planctomycetaceae</taxon>
        <taxon>Calycomorphotria</taxon>
    </lineage>
</organism>
<dbReference type="SUPFAM" id="SSF51735">
    <property type="entry name" value="NAD(P)-binding Rossmann-fold domains"/>
    <property type="match status" value="1"/>
</dbReference>
<dbReference type="GO" id="GO:0016491">
    <property type="term" value="F:oxidoreductase activity"/>
    <property type="evidence" value="ECO:0007669"/>
    <property type="project" value="UniProtKB-KW"/>
</dbReference>
<dbReference type="GO" id="GO:0000166">
    <property type="term" value="F:nucleotide binding"/>
    <property type="evidence" value="ECO:0007669"/>
    <property type="project" value="InterPro"/>
</dbReference>
<feature type="domain" description="Gfo/Idh/MocA-like oxidoreductase N-terminal" evidence="2">
    <location>
        <begin position="31"/>
        <end position="153"/>
    </location>
</feature>
<name>A0A517TES9_9PLAN</name>
<dbReference type="InterPro" id="IPR050463">
    <property type="entry name" value="Gfo/Idh/MocA_oxidrdct_glycsds"/>
</dbReference>
<dbReference type="InterPro" id="IPR036291">
    <property type="entry name" value="NAD(P)-bd_dom_sf"/>
</dbReference>
<dbReference type="EMBL" id="CP036316">
    <property type="protein sequence ID" value="QDT66869.1"/>
    <property type="molecule type" value="Genomic_DNA"/>
</dbReference>
<dbReference type="Pfam" id="PF01408">
    <property type="entry name" value="GFO_IDH_MocA"/>
    <property type="match status" value="1"/>
</dbReference>
<evidence type="ECO:0000259" key="2">
    <source>
        <dbReference type="Pfam" id="PF01408"/>
    </source>
</evidence>
<dbReference type="InterPro" id="IPR000683">
    <property type="entry name" value="Gfo/Idh/MocA-like_OxRdtase_N"/>
</dbReference>
<dbReference type="EC" id="1.-.-.-" evidence="3"/>
<keyword evidence="4" id="KW-1185">Reference proteome</keyword>
<evidence type="ECO:0000256" key="1">
    <source>
        <dbReference type="ARBA" id="ARBA00023002"/>
    </source>
</evidence>
<evidence type="ECO:0000313" key="3">
    <source>
        <dbReference type="EMBL" id="QDT66869.1"/>
    </source>
</evidence>
<dbReference type="SUPFAM" id="SSF55347">
    <property type="entry name" value="Glyceraldehyde-3-phosphate dehydrogenase-like, C-terminal domain"/>
    <property type="match status" value="1"/>
</dbReference>
<dbReference type="KEGG" id="chya:V22_41410"/>
<proteinExistence type="predicted"/>
<gene>
    <name evidence="3" type="primary">yhhX</name>
    <name evidence="3" type="ORF">V22_41410</name>
</gene>
<keyword evidence="1 3" id="KW-0560">Oxidoreductase</keyword>
<reference evidence="3 4" key="1">
    <citation type="submission" date="2019-02" db="EMBL/GenBank/DDBJ databases">
        <title>Deep-cultivation of Planctomycetes and their phenomic and genomic characterization uncovers novel biology.</title>
        <authorList>
            <person name="Wiegand S."/>
            <person name="Jogler M."/>
            <person name="Boedeker C."/>
            <person name="Pinto D."/>
            <person name="Vollmers J."/>
            <person name="Rivas-Marin E."/>
            <person name="Kohn T."/>
            <person name="Peeters S.H."/>
            <person name="Heuer A."/>
            <person name="Rast P."/>
            <person name="Oberbeckmann S."/>
            <person name="Bunk B."/>
            <person name="Jeske O."/>
            <person name="Meyerdierks A."/>
            <person name="Storesund J.E."/>
            <person name="Kallscheuer N."/>
            <person name="Luecker S."/>
            <person name="Lage O.M."/>
            <person name="Pohl T."/>
            <person name="Merkel B.J."/>
            <person name="Hornburger P."/>
            <person name="Mueller R.-W."/>
            <person name="Bruemmer F."/>
            <person name="Labrenz M."/>
            <person name="Spormann A.M."/>
            <person name="Op den Camp H."/>
            <person name="Overmann J."/>
            <person name="Amann R."/>
            <person name="Jetten M.S.M."/>
            <person name="Mascher T."/>
            <person name="Medema M.H."/>
            <person name="Devos D.P."/>
            <person name="Kaster A.-K."/>
            <person name="Ovreas L."/>
            <person name="Rohde M."/>
            <person name="Galperin M.Y."/>
            <person name="Jogler C."/>
        </authorList>
    </citation>
    <scope>NUCLEOTIDE SEQUENCE [LARGE SCALE GENOMIC DNA]</scope>
    <source>
        <strain evidence="3 4">V22</strain>
    </source>
</reference>